<gene>
    <name evidence="2" type="ORF">AB6A40_010023</name>
</gene>
<keyword evidence="1" id="KW-0812">Transmembrane</keyword>
<dbReference type="EMBL" id="JBGFUD010011812">
    <property type="protein sequence ID" value="MFH4983314.1"/>
    <property type="molecule type" value="Genomic_DNA"/>
</dbReference>
<proteinExistence type="predicted"/>
<evidence type="ECO:0000313" key="3">
    <source>
        <dbReference type="Proteomes" id="UP001608902"/>
    </source>
</evidence>
<accession>A0ABD6F0P8</accession>
<keyword evidence="1" id="KW-0472">Membrane</keyword>
<feature type="transmembrane region" description="Helical" evidence="1">
    <location>
        <begin position="69"/>
        <end position="93"/>
    </location>
</feature>
<name>A0ABD6F0P8_9BILA</name>
<dbReference type="AlphaFoldDB" id="A0ABD6F0P8"/>
<keyword evidence="3" id="KW-1185">Reference proteome</keyword>
<comment type="caution">
    <text evidence="2">The sequence shown here is derived from an EMBL/GenBank/DDBJ whole genome shotgun (WGS) entry which is preliminary data.</text>
</comment>
<organism evidence="2 3">
    <name type="scientific">Gnathostoma spinigerum</name>
    <dbReference type="NCBI Taxonomy" id="75299"/>
    <lineage>
        <taxon>Eukaryota</taxon>
        <taxon>Metazoa</taxon>
        <taxon>Ecdysozoa</taxon>
        <taxon>Nematoda</taxon>
        <taxon>Chromadorea</taxon>
        <taxon>Rhabditida</taxon>
        <taxon>Spirurina</taxon>
        <taxon>Gnathostomatomorpha</taxon>
        <taxon>Gnathostomatoidea</taxon>
        <taxon>Gnathostomatidae</taxon>
        <taxon>Gnathostoma</taxon>
    </lineage>
</organism>
<evidence type="ECO:0000313" key="2">
    <source>
        <dbReference type="EMBL" id="MFH4983314.1"/>
    </source>
</evidence>
<sequence length="166" mass="19387">MLPRLVVEMRSSRHGASANRRAIRSNRRDDPTNHIMVHDDKMHLCWCIHIDERNTSICGLSFRNRELCFVFGSGQLFVSIASLLQVVLFFNFLRNPIVYFSLRQRSIVGTTQKRVENWADYSRRRNTLNSVQYDYVNKCQQSGCVQRNYRLTTVLACIEIALEIPC</sequence>
<evidence type="ECO:0000256" key="1">
    <source>
        <dbReference type="SAM" id="Phobius"/>
    </source>
</evidence>
<dbReference type="Proteomes" id="UP001608902">
    <property type="component" value="Unassembled WGS sequence"/>
</dbReference>
<reference evidence="2 3" key="1">
    <citation type="submission" date="2024-08" db="EMBL/GenBank/DDBJ databases">
        <title>Gnathostoma spinigerum genome.</title>
        <authorList>
            <person name="Gonzalez-Bertolin B."/>
            <person name="Monzon S."/>
            <person name="Zaballos A."/>
            <person name="Jimenez P."/>
            <person name="Dekumyoy P."/>
            <person name="Varona S."/>
            <person name="Cuesta I."/>
            <person name="Sumanam S."/>
            <person name="Adisakwattana P."/>
            <person name="Gasser R.B."/>
            <person name="Hernandez-Gonzalez A."/>
            <person name="Young N.D."/>
            <person name="Perteguer M.J."/>
        </authorList>
    </citation>
    <scope>NUCLEOTIDE SEQUENCE [LARGE SCALE GENOMIC DNA]</scope>
    <source>
        <strain evidence="2">AL3</strain>
        <tissue evidence="2">Liver</tissue>
    </source>
</reference>
<keyword evidence="1" id="KW-1133">Transmembrane helix</keyword>
<protein>
    <submittedName>
        <fullName evidence="2">Uncharacterized protein</fullName>
    </submittedName>
</protein>